<keyword evidence="3" id="KW-1185">Reference proteome</keyword>
<dbReference type="PANTHER" id="PTHR34614">
    <property type="match status" value="1"/>
</dbReference>
<gene>
    <name evidence="2" type="primary">tnp-14</name>
    <name evidence="2" type="ORF">RCIX1364</name>
</gene>
<evidence type="ECO:0000313" key="2">
    <source>
        <dbReference type="EMBL" id="CAJ36647.1"/>
    </source>
</evidence>
<protein>
    <submittedName>
        <fullName evidence="2">Transposase (IS4)</fullName>
    </submittedName>
</protein>
<feature type="domain" description="Transposase IS4-like" evidence="1">
    <location>
        <begin position="181"/>
        <end position="456"/>
    </location>
</feature>
<dbReference type="NCBIfam" id="NF033559">
    <property type="entry name" value="transpos_IS1634"/>
    <property type="match status" value="1"/>
</dbReference>
<dbReference type="InterPro" id="IPR047654">
    <property type="entry name" value="IS1634_transpos"/>
</dbReference>
<sequence length="522" mass="61158">MESFVQVRKRGGQEYLYEVTPYYDKEKKQIRQTVKYLGKNVDGKPVKVRETAKKPRRALGYGEFQPLLKIVEELGLKEILQDELPDRDVKTALLLAFNRVLRPVSMRNVESWYEASYLSEQSEFRDLQTTSQRLSEFLERIGESDASTGLFKGMIQRFSTGALIYDLTSLSSYSKLINMLEYGYNRDGLSTAQVNLSIVTDKDSGIPLMYDVYPGSIVDVSTLFNTVRRIKDLGIARYTMIIDRGFFSKDNLQLLFDENVVFVIPASTTLKSVKEMITSLHDDIKDPDNLRKYHDTVIFVKPVSIDVDGLVVKGYYYYDRNRENLDTNLFYKRLYNVVDELKNRHIKNPYDTERIVRSIAGKLYNYIEVQRNIDSSLTVTIKKNAVSQRINRMGRYILCYHGEMTWEECLRTYKERDQVEKRFHHLKNDLDAVPLNVRKESTMKGFLFICFLALILRMRLQKHLEETRLDKKYCVEDLILELEKIHMIKLEDGDWLLSELTKKQKDIIERMSLESCYQKTGK</sequence>
<evidence type="ECO:0000313" key="3">
    <source>
        <dbReference type="Proteomes" id="UP000000663"/>
    </source>
</evidence>
<organism evidence="2 3">
    <name type="scientific">Methanocella arvoryzae (strain DSM 22066 / NBRC 105507 / MRE50)</name>
    <dbReference type="NCBI Taxonomy" id="351160"/>
    <lineage>
        <taxon>Archaea</taxon>
        <taxon>Methanobacteriati</taxon>
        <taxon>Methanobacteriota</taxon>
        <taxon>Stenosarchaea group</taxon>
        <taxon>Methanomicrobia</taxon>
        <taxon>Methanocellales</taxon>
        <taxon>Methanocellaceae</taxon>
        <taxon>Methanocella</taxon>
    </lineage>
</organism>
<dbReference type="EMBL" id="AM114193">
    <property type="protein sequence ID" value="CAJ36647.1"/>
    <property type="molecule type" value="Genomic_DNA"/>
</dbReference>
<dbReference type="eggNOG" id="arCOG03473">
    <property type="taxonomic scope" value="Archaea"/>
</dbReference>
<dbReference type="InterPro" id="IPR002559">
    <property type="entry name" value="Transposase_11"/>
</dbReference>
<dbReference type="AlphaFoldDB" id="Q0W4P6"/>
<dbReference type="GO" id="GO:0003677">
    <property type="term" value="F:DNA binding"/>
    <property type="evidence" value="ECO:0007669"/>
    <property type="project" value="InterPro"/>
</dbReference>
<accession>Q0W4P6</accession>
<name>Q0W4P6_METAR</name>
<dbReference type="STRING" id="351160.RCIX1364"/>
<dbReference type="GO" id="GO:0006313">
    <property type="term" value="P:DNA transposition"/>
    <property type="evidence" value="ECO:0007669"/>
    <property type="project" value="InterPro"/>
</dbReference>
<dbReference type="PANTHER" id="PTHR34614:SF2">
    <property type="entry name" value="TRANSPOSASE IS4-LIKE DOMAIN-CONTAINING PROTEIN"/>
    <property type="match status" value="1"/>
</dbReference>
<proteinExistence type="predicted"/>
<dbReference type="GO" id="GO:0004803">
    <property type="term" value="F:transposase activity"/>
    <property type="evidence" value="ECO:0007669"/>
    <property type="project" value="InterPro"/>
</dbReference>
<dbReference type="Pfam" id="PF01609">
    <property type="entry name" value="DDE_Tnp_1"/>
    <property type="match status" value="1"/>
</dbReference>
<dbReference type="OrthoDB" id="134456at2157"/>
<dbReference type="KEGG" id="rci:RCIX1364"/>
<reference evidence="2 3" key="1">
    <citation type="journal article" date="2006" name="Science">
        <title>Genome of rice cluster I archaea -- the key methane producers in the rice rhizosphere.</title>
        <authorList>
            <person name="Erkel C."/>
            <person name="Kube M."/>
            <person name="Reinhardt R."/>
            <person name="Liesack W."/>
        </authorList>
    </citation>
    <scope>NUCLEOTIDE SEQUENCE [LARGE SCALE GENOMIC DNA]</scope>
    <source>
        <strain evidence="3">DSM 22066 / NBRC 105507 / MRE50</strain>
    </source>
</reference>
<evidence type="ECO:0000259" key="1">
    <source>
        <dbReference type="Pfam" id="PF01609"/>
    </source>
</evidence>
<dbReference type="Proteomes" id="UP000000663">
    <property type="component" value="Chromosome"/>
</dbReference>